<dbReference type="Gene3D" id="3.40.50.1820">
    <property type="entry name" value="alpha/beta hydrolase"/>
    <property type="match status" value="1"/>
</dbReference>
<keyword evidence="2" id="KW-0812">Transmembrane</keyword>
<proteinExistence type="predicted"/>
<comment type="caution">
    <text evidence="3">The sequence shown here is derived from an EMBL/GenBank/DDBJ whole genome shotgun (WGS) entry which is preliminary data.</text>
</comment>
<keyword evidence="3" id="KW-0378">Hydrolase</keyword>
<dbReference type="PANTHER" id="PTHR48098">
    <property type="entry name" value="ENTEROCHELIN ESTERASE-RELATED"/>
    <property type="match status" value="1"/>
</dbReference>
<dbReference type="PANTHER" id="PTHR48098:SF1">
    <property type="entry name" value="DIACYLGLYCEROL ACYLTRANSFERASE_MYCOLYLTRANSFERASE AG85A"/>
    <property type="match status" value="1"/>
</dbReference>
<reference evidence="4" key="1">
    <citation type="journal article" date="2019" name="Int. J. Syst. Evol. Microbiol.">
        <title>The Global Catalogue of Microorganisms (GCM) 10K type strain sequencing project: providing services to taxonomists for standard genome sequencing and annotation.</title>
        <authorList>
            <consortium name="The Broad Institute Genomics Platform"/>
            <consortium name="The Broad Institute Genome Sequencing Center for Infectious Disease"/>
            <person name="Wu L."/>
            <person name="Ma J."/>
        </authorList>
    </citation>
    <scope>NUCLEOTIDE SEQUENCE [LARGE SCALE GENOMIC DNA]</scope>
    <source>
        <strain evidence="4">JCM 17933</strain>
    </source>
</reference>
<dbReference type="InterPro" id="IPR050583">
    <property type="entry name" value="Mycobacterial_A85_antigen"/>
</dbReference>
<dbReference type="InterPro" id="IPR000801">
    <property type="entry name" value="Esterase-like"/>
</dbReference>
<dbReference type="Proteomes" id="UP001500503">
    <property type="component" value="Unassembled WGS sequence"/>
</dbReference>
<dbReference type="GO" id="GO:0016787">
    <property type="term" value="F:hydrolase activity"/>
    <property type="evidence" value="ECO:0007669"/>
    <property type="project" value="UniProtKB-KW"/>
</dbReference>
<accession>A0ABP8QMU6</accession>
<dbReference type="Pfam" id="PF00756">
    <property type="entry name" value="Esterase"/>
    <property type="match status" value="1"/>
</dbReference>
<evidence type="ECO:0000256" key="2">
    <source>
        <dbReference type="SAM" id="Phobius"/>
    </source>
</evidence>
<keyword evidence="2" id="KW-0472">Membrane</keyword>
<feature type="transmembrane region" description="Helical" evidence="2">
    <location>
        <begin position="21"/>
        <end position="41"/>
    </location>
</feature>
<gene>
    <name evidence="3" type="ORF">GCM10023191_056790</name>
</gene>
<evidence type="ECO:0000313" key="3">
    <source>
        <dbReference type="EMBL" id="GAA4503687.1"/>
    </source>
</evidence>
<sequence>MSADRREARTPGSGQGHERRAVPRLAGLVMAAALACLTAVATPAGAGASPHAAPPRAAAADDGAHVVARQWIDERTLDLTIDSPAMAGNEQVRLLLPPDAKARPHKRWPVLYLLHGCCDSYVSWTRSTDVERLTARTDVLVVMPEAGTDGFYSDWWNGGSGGSPRWETFHLTELRQILERGFQAGPRRAVAGLSMGGYGAMKYAETGLFRAAASYSGVLDPLSDPDGVLAYLYPDALWGDPVAQRAVWEANDPTDHADLLHGVKLFVASGNGQPGGPYDGSSQTTDRTEAEVYAESRNFVHALRQAHVPVTTDFYGPGHHAWQYWQRDLHRSFPMLMHAIGAQTTPAGQAATR</sequence>
<dbReference type="InterPro" id="IPR029058">
    <property type="entry name" value="AB_hydrolase_fold"/>
</dbReference>
<dbReference type="SUPFAM" id="SSF53474">
    <property type="entry name" value="alpha/beta-Hydrolases"/>
    <property type="match status" value="1"/>
</dbReference>
<keyword evidence="2" id="KW-1133">Transmembrane helix</keyword>
<keyword evidence="4" id="KW-1185">Reference proteome</keyword>
<feature type="region of interest" description="Disordered" evidence="1">
    <location>
        <begin position="1"/>
        <end position="21"/>
    </location>
</feature>
<name>A0ABP8QMU6_9ACTN</name>
<evidence type="ECO:0000313" key="4">
    <source>
        <dbReference type="Proteomes" id="UP001500503"/>
    </source>
</evidence>
<protein>
    <submittedName>
        <fullName evidence="3">Alpha/beta hydrolase family protein</fullName>
    </submittedName>
</protein>
<dbReference type="EMBL" id="BAABHF010000034">
    <property type="protein sequence ID" value="GAA4503687.1"/>
    <property type="molecule type" value="Genomic_DNA"/>
</dbReference>
<evidence type="ECO:0000256" key="1">
    <source>
        <dbReference type="SAM" id="MobiDB-lite"/>
    </source>
</evidence>
<organism evidence="3 4">
    <name type="scientific">Actinoallomurus oryzae</name>
    <dbReference type="NCBI Taxonomy" id="502180"/>
    <lineage>
        <taxon>Bacteria</taxon>
        <taxon>Bacillati</taxon>
        <taxon>Actinomycetota</taxon>
        <taxon>Actinomycetes</taxon>
        <taxon>Streptosporangiales</taxon>
        <taxon>Thermomonosporaceae</taxon>
        <taxon>Actinoallomurus</taxon>
    </lineage>
</organism>